<keyword evidence="3" id="KW-0520">NAD</keyword>
<gene>
    <name evidence="7" type="ORF">HLPR_18720</name>
</gene>
<dbReference type="RefSeq" id="WP_338535169.1">
    <property type="nucleotide sequence ID" value="NZ_AP028654.1"/>
</dbReference>
<feature type="domain" description="D-isomer specific 2-hydroxyacid dehydrogenase catalytic" evidence="5">
    <location>
        <begin position="21"/>
        <end position="318"/>
    </location>
</feature>
<keyword evidence="8" id="KW-1185">Reference proteome</keyword>
<name>A0AAU9EQA0_9FIRM</name>
<organism evidence="7 8">
    <name type="scientific">Helicovermis profundi</name>
    <dbReference type="NCBI Taxonomy" id="3065157"/>
    <lineage>
        <taxon>Bacteria</taxon>
        <taxon>Bacillati</taxon>
        <taxon>Bacillota</taxon>
        <taxon>Clostridia</taxon>
        <taxon>Helicovermis</taxon>
    </lineage>
</organism>
<dbReference type="Pfam" id="PF02826">
    <property type="entry name" value="2-Hacid_dh_C"/>
    <property type="match status" value="1"/>
</dbReference>
<evidence type="ECO:0000313" key="8">
    <source>
        <dbReference type="Proteomes" id="UP001321786"/>
    </source>
</evidence>
<dbReference type="InterPro" id="IPR006139">
    <property type="entry name" value="D-isomer_2_OHA_DH_cat_dom"/>
</dbReference>
<sequence>MNIVILDGYTSNPGDLSWEGFNKFGQVTVYDRTSDSLVIERIKNAEIIFINKISITKEIMSNSPKLKYIGVLATGYNMVDIEGANQYGITVTNVPSYSTSSVAQYVFALLLDICHKVELHSESVHKGEWSKSLDFCYWKTPQIELSGKTIGIIGYGKIGKKTTEIALAFGMKVLIYNRSKVNEVETNFKKFVSLESLYKMSDIISLHVPLFDSTKNIINNDSIKLMKKGVILINTSRGGLIDDKAIVENLENGKIKAAAIDVVKEEPISKDSILLRAPNLIITPHIAWAPLEARERLMKIAVKNLETFINGNAINVVNN</sequence>
<feature type="domain" description="D-isomer specific 2-hydroxyacid dehydrogenase NAD-binding" evidence="6">
    <location>
        <begin position="107"/>
        <end position="287"/>
    </location>
</feature>
<accession>A0AAU9EQA0</accession>
<dbReference type="PANTHER" id="PTHR43761:SF1">
    <property type="entry name" value="D-ISOMER SPECIFIC 2-HYDROXYACID DEHYDROGENASE CATALYTIC DOMAIN-CONTAINING PROTEIN-RELATED"/>
    <property type="match status" value="1"/>
</dbReference>
<dbReference type="PROSITE" id="PS00671">
    <property type="entry name" value="D_2_HYDROXYACID_DH_3"/>
    <property type="match status" value="1"/>
</dbReference>
<evidence type="ECO:0000256" key="2">
    <source>
        <dbReference type="ARBA" id="ARBA00023002"/>
    </source>
</evidence>
<dbReference type="KEGG" id="hprf:HLPR_18720"/>
<keyword evidence="2 4" id="KW-0560">Oxidoreductase</keyword>
<dbReference type="CDD" id="cd12162">
    <property type="entry name" value="2-Hacid_dh_4"/>
    <property type="match status" value="1"/>
</dbReference>
<evidence type="ECO:0000256" key="3">
    <source>
        <dbReference type="ARBA" id="ARBA00023027"/>
    </source>
</evidence>
<protein>
    <submittedName>
        <fullName evidence="7">D-2-hydroxyacid dehydrogenase</fullName>
    </submittedName>
</protein>
<reference evidence="7 8" key="1">
    <citation type="submission" date="2023-08" db="EMBL/GenBank/DDBJ databases">
        <title>Helicovermis profunda gen. nov., sp. nov., a novel mesophilic, fermentative bacterium within the Bacillota from a deep-sea hydrothermal vent chimney.</title>
        <authorList>
            <person name="Miyazaki U."/>
            <person name="Mizutani D."/>
            <person name="Hashimoto Y."/>
            <person name="Tame A."/>
            <person name="Sawayama S."/>
            <person name="Miyazaki J."/>
            <person name="Takai K."/>
            <person name="Nakagawa S."/>
        </authorList>
    </citation>
    <scope>NUCLEOTIDE SEQUENCE [LARGE SCALE GENOMIC DNA]</scope>
    <source>
        <strain evidence="7 8">S502</strain>
    </source>
</reference>
<dbReference type="SUPFAM" id="SSF51735">
    <property type="entry name" value="NAD(P)-binding Rossmann-fold domains"/>
    <property type="match status" value="1"/>
</dbReference>
<evidence type="ECO:0000256" key="4">
    <source>
        <dbReference type="RuleBase" id="RU003719"/>
    </source>
</evidence>
<dbReference type="PROSITE" id="PS00065">
    <property type="entry name" value="D_2_HYDROXYACID_DH_1"/>
    <property type="match status" value="1"/>
</dbReference>
<dbReference type="InterPro" id="IPR036291">
    <property type="entry name" value="NAD(P)-bd_dom_sf"/>
</dbReference>
<evidence type="ECO:0000259" key="5">
    <source>
        <dbReference type="Pfam" id="PF00389"/>
    </source>
</evidence>
<dbReference type="PROSITE" id="PS00670">
    <property type="entry name" value="D_2_HYDROXYACID_DH_2"/>
    <property type="match status" value="1"/>
</dbReference>
<dbReference type="InterPro" id="IPR050418">
    <property type="entry name" value="D-iso_2-hydroxyacid_DH_PdxB"/>
</dbReference>
<dbReference type="SUPFAM" id="SSF52283">
    <property type="entry name" value="Formate/glycerate dehydrogenase catalytic domain-like"/>
    <property type="match status" value="1"/>
</dbReference>
<comment type="similarity">
    <text evidence="1 4">Belongs to the D-isomer specific 2-hydroxyacid dehydrogenase family.</text>
</comment>
<dbReference type="InterPro" id="IPR006140">
    <property type="entry name" value="D-isomer_DH_NAD-bd"/>
</dbReference>
<dbReference type="GO" id="GO:0016616">
    <property type="term" value="F:oxidoreductase activity, acting on the CH-OH group of donors, NAD or NADP as acceptor"/>
    <property type="evidence" value="ECO:0007669"/>
    <property type="project" value="InterPro"/>
</dbReference>
<proteinExistence type="inferred from homology"/>
<dbReference type="Proteomes" id="UP001321786">
    <property type="component" value="Chromosome"/>
</dbReference>
<dbReference type="InterPro" id="IPR029752">
    <property type="entry name" value="D-isomer_DH_CS1"/>
</dbReference>
<dbReference type="Pfam" id="PF00389">
    <property type="entry name" value="2-Hacid_dh"/>
    <property type="match status" value="1"/>
</dbReference>
<dbReference type="PANTHER" id="PTHR43761">
    <property type="entry name" value="D-ISOMER SPECIFIC 2-HYDROXYACID DEHYDROGENASE FAMILY PROTEIN (AFU_ORTHOLOGUE AFUA_1G13630)"/>
    <property type="match status" value="1"/>
</dbReference>
<dbReference type="GO" id="GO:0051287">
    <property type="term" value="F:NAD binding"/>
    <property type="evidence" value="ECO:0007669"/>
    <property type="project" value="InterPro"/>
</dbReference>
<dbReference type="EMBL" id="AP028654">
    <property type="protein sequence ID" value="BEP29541.1"/>
    <property type="molecule type" value="Genomic_DNA"/>
</dbReference>
<dbReference type="AlphaFoldDB" id="A0AAU9EQA0"/>
<dbReference type="Gene3D" id="3.40.50.720">
    <property type="entry name" value="NAD(P)-binding Rossmann-like Domain"/>
    <property type="match status" value="2"/>
</dbReference>
<evidence type="ECO:0000259" key="6">
    <source>
        <dbReference type="Pfam" id="PF02826"/>
    </source>
</evidence>
<evidence type="ECO:0000313" key="7">
    <source>
        <dbReference type="EMBL" id="BEP29541.1"/>
    </source>
</evidence>
<dbReference type="FunFam" id="3.40.50.720:FF:000203">
    <property type="entry name" value="D-3-phosphoglycerate dehydrogenase (SerA)"/>
    <property type="match status" value="1"/>
</dbReference>
<evidence type="ECO:0000256" key="1">
    <source>
        <dbReference type="ARBA" id="ARBA00005854"/>
    </source>
</evidence>
<dbReference type="InterPro" id="IPR029753">
    <property type="entry name" value="D-isomer_DH_CS"/>
</dbReference>